<dbReference type="InterPro" id="IPR044861">
    <property type="entry name" value="IPNS-like_FE2OG_OXY"/>
</dbReference>
<dbReference type="EMBL" id="CXWC01000002">
    <property type="protein sequence ID" value="CTQ65806.1"/>
    <property type="molecule type" value="Genomic_DNA"/>
</dbReference>
<organism evidence="7 8">
    <name type="scientific">Roseibium album</name>
    <dbReference type="NCBI Taxonomy" id="311410"/>
    <lineage>
        <taxon>Bacteria</taxon>
        <taxon>Pseudomonadati</taxon>
        <taxon>Pseudomonadota</taxon>
        <taxon>Alphaproteobacteria</taxon>
        <taxon>Hyphomicrobiales</taxon>
        <taxon>Stappiaceae</taxon>
        <taxon>Roseibium</taxon>
    </lineage>
</organism>
<dbReference type="GO" id="GO:0046872">
    <property type="term" value="F:metal ion binding"/>
    <property type="evidence" value="ECO:0007669"/>
    <property type="project" value="UniProtKB-KW"/>
</dbReference>
<evidence type="ECO:0000256" key="1">
    <source>
        <dbReference type="ARBA" id="ARBA00008056"/>
    </source>
</evidence>
<sequence>MLNPNTPMLADALHATRQSFDKIPVVDLAPLIDGSNPQKVAGEINWALANAGFMYVRNHGIADTVVDDAFDQTKAFFKLPDTEKMDLHVSRSGQTLRGYIEPFGENTDPGKTKDLKECFDLGPESEPDCPFFGPNPWPDEAKIPGFRDAVYRYHEEMKRLSMTILTGIARSLDQAPDFFENRMRNPISIQRLLHYPPQTGIVDESIIGIGAHTDYGSLTILAQDDVGGLQVMNRDGQWVEGTPIAGTFVINIGDLLQRLTNDRFLANLHRVVNTSGRERYSIPFFIDADYDAEFSPLPSCVSQDNPARYEAVTCGAHKYGRFVQSYPHLQKVPA</sequence>
<comment type="similarity">
    <text evidence="1 5">Belongs to the iron/ascorbate-dependent oxidoreductase family.</text>
</comment>
<evidence type="ECO:0000256" key="4">
    <source>
        <dbReference type="ARBA" id="ARBA00023004"/>
    </source>
</evidence>
<dbReference type="Gene3D" id="2.60.120.330">
    <property type="entry name" value="B-lactam Antibiotic, Isopenicillin N Synthase, Chain"/>
    <property type="match status" value="1"/>
</dbReference>
<gene>
    <name evidence="7" type="primary">efe_1</name>
    <name evidence="7" type="ORF">LA5096_00861</name>
</gene>
<evidence type="ECO:0000256" key="2">
    <source>
        <dbReference type="ARBA" id="ARBA00022723"/>
    </source>
</evidence>
<keyword evidence="3 5" id="KW-0560">Oxidoreductase</keyword>
<dbReference type="PANTHER" id="PTHR10209">
    <property type="entry name" value="OXIDOREDUCTASE, 2OG-FE II OXYGENASE FAMILY PROTEIN"/>
    <property type="match status" value="1"/>
</dbReference>
<proteinExistence type="inferred from homology"/>
<feature type="domain" description="Fe2OG dioxygenase" evidence="6">
    <location>
        <begin position="185"/>
        <end position="288"/>
    </location>
</feature>
<keyword evidence="8" id="KW-1185">Reference proteome</keyword>
<dbReference type="PANTHER" id="PTHR10209:SF881">
    <property type="entry name" value="FI07970P-RELATED"/>
    <property type="match status" value="1"/>
</dbReference>
<dbReference type="PROSITE" id="PS51471">
    <property type="entry name" value="FE2OG_OXY"/>
    <property type="match status" value="1"/>
</dbReference>
<dbReference type="AlphaFoldDB" id="A0A0M6Z7Z2"/>
<protein>
    <submittedName>
        <fullName evidence="7">2-oxoglutarate-dependent ethylene/succinate-forming enzyme</fullName>
        <ecNumber evidence="7">1.13.12.19</ecNumber>
    </submittedName>
</protein>
<dbReference type="GO" id="GO:0102276">
    <property type="term" value="F:2-oxoglutarate oxygenase/decarboxylase (ethylene-forming) activity"/>
    <property type="evidence" value="ECO:0007669"/>
    <property type="project" value="UniProtKB-EC"/>
</dbReference>
<keyword evidence="2 5" id="KW-0479">Metal-binding</keyword>
<dbReference type="Pfam" id="PF03171">
    <property type="entry name" value="2OG-FeII_Oxy"/>
    <property type="match status" value="1"/>
</dbReference>
<evidence type="ECO:0000259" key="6">
    <source>
        <dbReference type="PROSITE" id="PS51471"/>
    </source>
</evidence>
<dbReference type="STRING" id="311410.LA5095_02005"/>
<dbReference type="InterPro" id="IPR027443">
    <property type="entry name" value="IPNS-like_sf"/>
</dbReference>
<keyword evidence="4 5" id="KW-0408">Iron</keyword>
<evidence type="ECO:0000313" key="7">
    <source>
        <dbReference type="EMBL" id="CTQ65806.1"/>
    </source>
</evidence>
<dbReference type="GeneID" id="97668303"/>
<evidence type="ECO:0000256" key="3">
    <source>
        <dbReference type="ARBA" id="ARBA00023002"/>
    </source>
</evidence>
<evidence type="ECO:0000313" key="8">
    <source>
        <dbReference type="Proteomes" id="UP000049983"/>
    </source>
</evidence>
<reference evidence="8" key="1">
    <citation type="submission" date="2015-07" db="EMBL/GenBank/DDBJ databases">
        <authorList>
            <person name="Rodrigo-Torres Lidia"/>
            <person name="Arahal R.David."/>
        </authorList>
    </citation>
    <scope>NUCLEOTIDE SEQUENCE [LARGE SCALE GENOMIC DNA]</scope>
    <source>
        <strain evidence="8">CECT 5096</strain>
    </source>
</reference>
<dbReference type="PRINTS" id="PR00682">
    <property type="entry name" value="IPNSYNTHASE"/>
</dbReference>
<accession>A0A0M6Z7Z2</accession>
<dbReference type="InterPro" id="IPR026992">
    <property type="entry name" value="DIOX_N"/>
</dbReference>
<name>A0A0M6Z7Z2_9HYPH</name>
<dbReference type="Proteomes" id="UP000049983">
    <property type="component" value="Unassembled WGS sequence"/>
</dbReference>
<dbReference type="InterPro" id="IPR005123">
    <property type="entry name" value="Oxoglu/Fe-dep_dioxygenase_dom"/>
</dbReference>
<dbReference type="OrthoDB" id="21825at2"/>
<evidence type="ECO:0000256" key="5">
    <source>
        <dbReference type="RuleBase" id="RU003682"/>
    </source>
</evidence>
<dbReference type="RefSeq" id="WP_055114572.1">
    <property type="nucleotide sequence ID" value="NZ_CXWA01000002.1"/>
</dbReference>
<dbReference type="SUPFAM" id="SSF51197">
    <property type="entry name" value="Clavaminate synthase-like"/>
    <property type="match status" value="1"/>
</dbReference>
<dbReference type="Pfam" id="PF14226">
    <property type="entry name" value="DIOX_N"/>
    <property type="match status" value="1"/>
</dbReference>
<dbReference type="EC" id="1.13.12.19" evidence="7"/>